<name>A0A1I4A2Y4_9LACT</name>
<gene>
    <name evidence="2" type="ORF">SAMN04488569_104224</name>
</gene>
<dbReference type="RefSeq" id="WP_091898272.1">
    <property type="nucleotide sequence ID" value="NZ_FOSJ01000042.1"/>
</dbReference>
<dbReference type="SUPFAM" id="SSF55729">
    <property type="entry name" value="Acyl-CoA N-acyltransferases (Nat)"/>
    <property type="match status" value="1"/>
</dbReference>
<feature type="domain" description="N-acetyltransferase" evidence="1">
    <location>
        <begin position="25"/>
        <end position="181"/>
    </location>
</feature>
<proteinExistence type="predicted"/>
<dbReference type="GO" id="GO:0005737">
    <property type="term" value="C:cytoplasm"/>
    <property type="evidence" value="ECO:0007669"/>
    <property type="project" value="TreeGrafter"/>
</dbReference>
<accession>A0A1I4A2Y4</accession>
<dbReference type="PROSITE" id="PS51186">
    <property type="entry name" value="GNAT"/>
    <property type="match status" value="1"/>
</dbReference>
<dbReference type="PANTHER" id="PTHR43441">
    <property type="entry name" value="RIBOSOMAL-PROTEIN-SERINE ACETYLTRANSFERASE"/>
    <property type="match status" value="1"/>
</dbReference>
<evidence type="ECO:0000259" key="1">
    <source>
        <dbReference type="PROSITE" id="PS51186"/>
    </source>
</evidence>
<dbReference type="AlphaFoldDB" id="A0A1I4A2Y4"/>
<dbReference type="CDD" id="cd04301">
    <property type="entry name" value="NAT_SF"/>
    <property type="match status" value="1"/>
</dbReference>
<dbReference type="GO" id="GO:0008999">
    <property type="term" value="F:protein-N-terminal-alanine acetyltransferase activity"/>
    <property type="evidence" value="ECO:0007669"/>
    <property type="project" value="TreeGrafter"/>
</dbReference>
<dbReference type="InterPro" id="IPR051908">
    <property type="entry name" value="Ribosomal_N-acetyltransferase"/>
</dbReference>
<keyword evidence="3" id="KW-1185">Reference proteome</keyword>
<dbReference type="Pfam" id="PF13302">
    <property type="entry name" value="Acetyltransf_3"/>
    <property type="match status" value="1"/>
</dbReference>
<dbReference type="PANTHER" id="PTHR43441:SF11">
    <property type="entry name" value="RIBOSOMAL-PROTEIN-SERINE ACETYLTRANSFERASE"/>
    <property type="match status" value="1"/>
</dbReference>
<dbReference type="EMBL" id="FOSJ01000042">
    <property type="protein sequence ID" value="SFK50610.1"/>
    <property type="molecule type" value="Genomic_DNA"/>
</dbReference>
<dbReference type="Proteomes" id="UP000199589">
    <property type="component" value="Unassembled WGS sequence"/>
</dbReference>
<dbReference type="Gene3D" id="3.40.630.30">
    <property type="match status" value="1"/>
</dbReference>
<dbReference type="InterPro" id="IPR000182">
    <property type="entry name" value="GNAT_dom"/>
</dbReference>
<sequence>MTKYMGLNIDGDLNLIVPEFSMAEEVFRLVDSDREHIRTFLSFVDSSVDVTSQTNYFKSKMTGAANGTDKLFFIASSDKIIGTIDLHHIDSNNGKAEIGYWIHSSYAGKNITSKAVKTLCTYSFEILGLNKLTIFADVENITSNKVALKTGFQLVGVKRQDIMMYDQYRDMNEYYLLKSDFAQ</sequence>
<organism evidence="2 3">
    <name type="scientific">Marinilactibacillus piezotolerans</name>
    <dbReference type="NCBI Taxonomy" id="258723"/>
    <lineage>
        <taxon>Bacteria</taxon>
        <taxon>Bacillati</taxon>
        <taxon>Bacillota</taxon>
        <taxon>Bacilli</taxon>
        <taxon>Lactobacillales</taxon>
        <taxon>Carnobacteriaceae</taxon>
        <taxon>Marinilactibacillus</taxon>
    </lineage>
</organism>
<evidence type="ECO:0000313" key="2">
    <source>
        <dbReference type="EMBL" id="SFK50610.1"/>
    </source>
</evidence>
<evidence type="ECO:0000313" key="3">
    <source>
        <dbReference type="Proteomes" id="UP000199589"/>
    </source>
</evidence>
<protein>
    <submittedName>
        <fullName evidence="2">Ribosomal-protein-serine acetyltransferase</fullName>
    </submittedName>
</protein>
<dbReference type="OrthoDB" id="9784707at2"/>
<dbReference type="InterPro" id="IPR016181">
    <property type="entry name" value="Acyl_CoA_acyltransferase"/>
</dbReference>
<reference evidence="3" key="1">
    <citation type="submission" date="2016-10" db="EMBL/GenBank/DDBJ databases">
        <authorList>
            <person name="Varghese N."/>
            <person name="Submissions S."/>
        </authorList>
    </citation>
    <scope>NUCLEOTIDE SEQUENCE [LARGE SCALE GENOMIC DNA]</scope>
    <source>
        <strain evidence="3">DSM 16108</strain>
    </source>
</reference>
<dbReference type="GO" id="GO:1990189">
    <property type="term" value="F:protein N-terminal-serine acetyltransferase activity"/>
    <property type="evidence" value="ECO:0007669"/>
    <property type="project" value="TreeGrafter"/>
</dbReference>
<keyword evidence="2" id="KW-0808">Transferase</keyword>